<reference evidence="2" key="1">
    <citation type="submission" date="2021-06" db="EMBL/GenBank/DDBJ databases">
        <title>Parelaphostrongylus tenuis whole genome reference sequence.</title>
        <authorList>
            <person name="Garwood T.J."/>
            <person name="Larsen P.A."/>
            <person name="Fountain-Jones N.M."/>
            <person name="Garbe J.R."/>
            <person name="Macchietto M.G."/>
            <person name="Kania S.A."/>
            <person name="Gerhold R.W."/>
            <person name="Richards J.E."/>
            <person name="Wolf T.M."/>
        </authorList>
    </citation>
    <scope>NUCLEOTIDE SEQUENCE</scope>
    <source>
        <strain evidence="2">MNPRO001-30</strain>
        <tissue evidence="2">Meninges</tissue>
    </source>
</reference>
<comment type="caution">
    <text evidence="2">The sequence shown here is derived from an EMBL/GenBank/DDBJ whole genome shotgun (WGS) entry which is preliminary data.</text>
</comment>
<evidence type="ECO:0000256" key="1">
    <source>
        <dbReference type="SAM" id="SignalP"/>
    </source>
</evidence>
<dbReference type="AlphaFoldDB" id="A0AAD5WHI4"/>
<feature type="chain" id="PRO_5042066166" evidence="1">
    <location>
        <begin position="21"/>
        <end position="101"/>
    </location>
</feature>
<gene>
    <name evidence="2" type="ORF">KIN20_031309</name>
</gene>
<organism evidence="2 3">
    <name type="scientific">Parelaphostrongylus tenuis</name>
    <name type="common">Meningeal worm</name>
    <dbReference type="NCBI Taxonomy" id="148309"/>
    <lineage>
        <taxon>Eukaryota</taxon>
        <taxon>Metazoa</taxon>
        <taxon>Ecdysozoa</taxon>
        <taxon>Nematoda</taxon>
        <taxon>Chromadorea</taxon>
        <taxon>Rhabditida</taxon>
        <taxon>Rhabditina</taxon>
        <taxon>Rhabditomorpha</taxon>
        <taxon>Strongyloidea</taxon>
        <taxon>Metastrongylidae</taxon>
        <taxon>Parelaphostrongylus</taxon>
    </lineage>
</organism>
<feature type="signal peptide" evidence="1">
    <location>
        <begin position="1"/>
        <end position="20"/>
    </location>
</feature>
<dbReference type="Proteomes" id="UP001196413">
    <property type="component" value="Unassembled WGS sequence"/>
</dbReference>
<keyword evidence="3" id="KW-1185">Reference proteome</keyword>
<accession>A0AAD5WHI4</accession>
<proteinExistence type="predicted"/>
<evidence type="ECO:0000313" key="2">
    <source>
        <dbReference type="EMBL" id="KAJ1369758.1"/>
    </source>
</evidence>
<dbReference type="EMBL" id="JAHQIW010006674">
    <property type="protein sequence ID" value="KAJ1369758.1"/>
    <property type="molecule type" value="Genomic_DNA"/>
</dbReference>
<sequence>MVIFHSILILALMRAMSVICCVGNYDINELKFEVFGGVFAISSYAPLVGHDAVHVTPLGKILKHITVDEKPITEFPQRSSSPDHICVKVSGDIETYALEIA</sequence>
<name>A0AAD5WHI4_PARTN</name>
<keyword evidence="1" id="KW-0732">Signal</keyword>
<evidence type="ECO:0000313" key="3">
    <source>
        <dbReference type="Proteomes" id="UP001196413"/>
    </source>
</evidence>
<protein>
    <submittedName>
        <fullName evidence="2">Uncharacterized protein</fullName>
    </submittedName>
</protein>